<comment type="caution">
    <text evidence="4">The sequence shown here is derived from an EMBL/GenBank/DDBJ whole genome shotgun (WGS) entry which is preliminary data.</text>
</comment>
<evidence type="ECO:0000313" key="4">
    <source>
        <dbReference type="EMBL" id="HJH23956.1"/>
    </source>
</evidence>
<organism evidence="4 5">
    <name type="scientific">Paenalcaligenes hominis</name>
    <dbReference type="NCBI Taxonomy" id="643674"/>
    <lineage>
        <taxon>Bacteria</taxon>
        <taxon>Pseudomonadati</taxon>
        <taxon>Pseudomonadota</taxon>
        <taxon>Betaproteobacteria</taxon>
        <taxon>Burkholderiales</taxon>
        <taxon>Alcaligenaceae</taxon>
        <taxon>Paenalcaligenes</taxon>
    </lineage>
</organism>
<reference evidence="4" key="2">
    <citation type="submission" date="2021-09" db="EMBL/GenBank/DDBJ databases">
        <authorList>
            <person name="Gilroy R."/>
        </authorList>
    </citation>
    <scope>NUCLEOTIDE SEQUENCE</scope>
    <source>
        <strain evidence="4">CHK175-13533</strain>
    </source>
</reference>
<keyword evidence="1 2" id="KW-0238">DNA-binding</keyword>
<dbReference type="Gene3D" id="1.10.357.10">
    <property type="entry name" value="Tetracycline Repressor, domain 2"/>
    <property type="match status" value="1"/>
</dbReference>
<proteinExistence type="predicted"/>
<dbReference type="AlphaFoldDB" id="A0A9D2VG17"/>
<dbReference type="InterPro" id="IPR050109">
    <property type="entry name" value="HTH-type_TetR-like_transc_reg"/>
</dbReference>
<dbReference type="InterPro" id="IPR009057">
    <property type="entry name" value="Homeodomain-like_sf"/>
</dbReference>
<dbReference type="SUPFAM" id="SSF46689">
    <property type="entry name" value="Homeodomain-like"/>
    <property type="match status" value="1"/>
</dbReference>
<gene>
    <name evidence="4" type="ORF">K8U84_05305</name>
</gene>
<feature type="non-terminal residue" evidence="4">
    <location>
        <position position="1"/>
    </location>
</feature>
<reference evidence="4" key="1">
    <citation type="journal article" date="2021" name="PeerJ">
        <title>Extensive microbial diversity within the chicken gut microbiome revealed by metagenomics and culture.</title>
        <authorList>
            <person name="Gilroy R."/>
            <person name="Ravi A."/>
            <person name="Getino M."/>
            <person name="Pursley I."/>
            <person name="Horton D.L."/>
            <person name="Alikhan N.F."/>
            <person name="Baker D."/>
            <person name="Gharbi K."/>
            <person name="Hall N."/>
            <person name="Watson M."/>
            <person name="Adriaenssens E.M."/>
            <person name="Foster-Nyarko E."/>
            <person name="Jarju S."/>
            <person name="Secka A."/>
            <person name="Antonio M."/>
            <person name="Oren A."/>
            <person name="Chaudhuri R.R."/>
            <person name="La Ragione R."/>
            <person name="Hildebrand F."/>
            <person name="Pallen M.J."/>
        </authorList>
    </citation>
    <scope>NUCLEOTIDE SEQUENCE</scope>
    <source>
        <strain evidence="4">CHK175-13533</strain>
    </source>
</reference>
<feature type="DNA-binding region" description="H-T-H motif" evidence="2">
    <location>
        <begin position="36"/>
        <end position="55"/>
    </location>
</feature>
<dbReference type="EMBL" id="DYTQ01000060">
    <property type="protein sequence ID" value="HJH23956.1"/>
    <property type="molecule type" value="Genomic_DNA"/>
</dbReference>
<dbReference type="RefSeq" id="WP_276830639.1">
    <property type="nucleotide sequence ID" value="NZ_DYTQ01000060.1"/>
</dbReference>
<evidence type="ECO:0000259" key="3">
    <source>
        <dbReference type="PROSITE" id="PS50977"/>
    </source>
</evidence>
<dbReference type="Gene3D" id="1.10.10.60">
    <property type="entry name" value="Homeodomain-like"/>
    <property type="match status" value="1"/>
</dbReference>
<dbReference type="PANTHER" id="PTHR30055">
    <property type="entry name" value="HTH-TYPE TRANSCRIPTIONAL REGULATOR RUTR"/>
    <property type="match status" value="1"/>
</dbReference>
<dbReference type="PANTHER" id="PTHR30055:SF148">
    <property type="entry name" value="TETR-FAMILY TRANSCRIPTIONAL REGULATOR"/>
    <property type="match status" value="1"/>
</dbReference>
<dbReference type="GO" id="GO:0000976">
    <property type="term" value="F:transcription cis-regulatory region binding"/>
    <property type="evidence" value="ECO:0007669"/>
    <property type="project" value="TreeGrafter"/>
</dbReference>
<dbReference type="PROSITE" id="PS50977">
    <property type="entry name" value="HTH_TETR_2"/>
    <property type="match status" value="1"/>
</dbReference>
<dbReference type="Pfam" id="PF00440">
    <property type="entry name" value="TetR_N"/>
    <property type="match status" value="1"/>
</dbReference>
<evidence type="ECO:0000256" key="2">
    <source>
        <dbReference type="PROSITE-ProRule" id="PRU00335"/>
    </source>
</evidence>
<accession>A0A9D2VG17</accession>
<evidence type="ECO:0000313" key="5">
    <source>
        <dbReference type="Proteomes" id="UP000700248"/>
    </source>
</evidence>
<feature type="domain" description="HTH tetR-type" evidence="3">
    <location>
        <begin position="13"/>
        <end position="73"/>
    </location>
</feature>
<sequence>FMTTTPKTRRRDQHLEAAILEATWQELLRSGYAGLTMESVATEAATSRSVLARRWDTKAALVAAAVRAQIEQRPYTLPNFNALRPELEDYLNRVCELAPVITIIFSLLSDSKFRETYPSPSMLRDALSADRCDNLKHILQRAADRGDIAHHKITPPLETLLSDLIGHYILIHNEAPPKALQRAWIDDIFLPLLVNE</sequence>
<dbReference type="Proteomes" id="UP000700248">
    <property type="component" value="Unassembled WGS sequence"/>
</dbReference>
<evidence type="ECO:0000256" key="1">
    <source>
        <dbReference type="ARBA" id="ARBA00023125"/>
    </source>
</evidence>
<dbReference type="GO" id="GO:0003700">
    <property type="term" value="F:DNA-binding transcription factor activity"/>
    <property type="evidence" value="ECO:0007669"/>
    <property type="project" value="TreeGrafter"/>
</dbReference>
<name>A0A9D2VG17_9BURK</name>
<protein>
    <submittedName>
        <fullName evidence="4">TetR/AcrR family transcriptional regulator</fullName>
    </submittedName>
</protein>
<dbReference type="InterPro" id="IPR001647">
    <property type="entry name" value="HTH_TetR"/>
</dbReference>